<dbReference type="NCBIfam" id="NF037982">
    <property type="entry name" value="Nramp_1"/>
    <property type="match status" value="2"/>
</dbReference>
<dbReference type="PANTHER" id="PTHR11706:SF3">
    <property type="entry name" value="METAL ION TRANSPORT PROTEIN"/>
    <property type="match status" value="1"/>
</dbReference>
<organism evidence="6 7">
    <name type="scientific">Thermoactinomyces vulgaris</name>
    <dbReference type="NCBI Taxonomy" id="2026"/>
    <lineage>
        <taxon>Bacteria</taxon>
        <taxon>Bacillati</taxon>
        <taxon>Bacillota</taxon>
        <taxon>Bacilli</taxon>
        <taxon>Bacillales</taxon>
        <taxon>Thermoactinomycetaceae</taxon>
        <taxon>Thermoactinomyces</taxon>
    </lineage>
</organism>
<evidence type="ECO:0000256" key="4">
    <source>
        <dbReference type="ARBA" id="ARBA00023136"/>
    </source>
</evidence>
<keyword evidence="7" id="KW-1185">Reference proteome</keyword>
<protein>
    <submittedName>
        <fullName evidence="6">Nramp family divalent metal transporter</fullName>
    </submittedName>
</protein>
<reference evidence="6 7" key="1">
    <citation type="submission" date="2020-12" db="EMBL/GenBank/DDBJ databases">
        <title>WGS of Thermoactinomyces spp.</title>
        <authorList>
            <person name="Cheng K."/>
        </authorList>
    </citation>
    <scope>NUCLEOTIDE SEQUENCE [LARGE SCALE GENOMIC DNA]</scope>
    <source>
        <strain evidence="7">CICC 10650\ACCC 41061</strain>
    </source>
</reference>
<comment type="subcellular location">
    <subcellularLocation>
        <location evidence="1">Membrane</location>
        <topology evidence="1">Multi-pass membrane protein</topology>
    </subcellularLocation>
</comment>
<evidence type="ECO:0000256" key="1">
    <source>
        <dbReference type="ARBA" id="ARBA00004141"/>
    </source>
</evidence>
<evidence type="ECO:0000256" key="5">
    <source>
        <dbReference type="SAM" id="Phobius"/>
    </source>
</evidence>
<proteinExistence type="predicted"/>
<feature type="transmembrane region" description="Helical" evidence="5">
    <location>
        <begin position="196"/>
        <end position="216"/>
    </location>
</feature>
<sequence>MKEGSPVQTKTPPKTLKERFLLIGPGLVAAATGVGAGDLVAALVAGTKFGTVFVWTIIAGAIIKYFLNEGVGRFQLASGQTILQGWRSLGHWALIYFGIYIVIWGFIYGAAGSSSAALAATAIFPQIPLKGWAILHAIICLIFVWIGRYQFFEKVMSLLTGIMFITVVGTAVIVLPQLDQIATGLIPRTPNGSITYALGLIGGVGGSITIASYGYWVREKNWSGPSWIPVMRLDTCVAYTLTAIFTLSLLIVGAEFLYGSGIELQNEEGLIHLAVLLGKEFGTPVYWLFLLGFWSASFTSVLGVFNGVPYLFADLVRHFKKEVPGTKKPAPVSVRDPFYRGFLLWMTFPPMLLLFLEKPVGLVILYGVLGSLFMPFISVTLLILLNSKKLDPVYRNRWWANAVLIISLVLFAILAVIQIMDMV</sequence>
<keyword evidence="2 5" id="KW-0812">Transmembrane</keyword>
<feature type="transmembrane region" description="Helical" evidence="5">
    <location>
        <begin position="285"/>
        <end position="312"/>
    </location>
</feature>
<dbReference type="InterPro" id="IPR001046">
    <property type="entry name" value="NRAMP_fam"/>
</dbReference>
<feature type="transmembrane region" description="Helical" evidence="5">
    <location>
        <begin position="158"/>
        <end position="176"/>
    </location>
</feature>
<feature type="transmembrane region" description="Helical" evidence="5">
    <location>
        <begin position="398"/>
        <end position="420"/>
    </location>
</feature>
<feature type="transmembrane region" description="Helical" evidence="5">
    <location>
        <begin position="237"/>
        <end position="258"/>
    </location>
</feature>
<dbReference type="RefSeq" id="WP_049719671.1">
    <property type="nucleotide sequence ID" value="NZ_CP036487.1"/>
</dbReference>
<dbReference type="EMBL" id="JAECVU010000005">
    <property type="protein sequence ID" value="MBH8589043.1"/>
    <property type="molecule type" value="Genomic_DNA"/>
</dbReference>
<feature type="transmembrane region" description="Helical" evidence="5">
    <location>
        <begin position="127"/>
        <end position="146"/>
    </location>
</feature>
<keyword evidence="4 5" id="KW-0472">Membrane</keyword>
<evidence type="ECO:0000256" key="2">
    <source>
        <dbReference type="ARBA" id="ARBA00022692"/>
    </source>
</evidence>
<dbReference type="Proteomes" id="UP000641910">
    <property type="component" value="Unassembled WGS sequence"/>
</dbReference>
<dbReference type="PANTHER" id="PTHR11706">
    <property type="entry name" value="SOLUTE CARRIER PROTEIN FAMILY 11 MEMBER"/>
    <property type="match status" value="1"/>
</dbReference>
<feature type="transmembrane region" description="Helical" evidence="5">
    <location>
        <begin position="49"/>
        <end position="67"/>
    </location>
</feature>
<dbReference type="Pfam" id="PF01566">
    <property type="entry name" value="Nramp"/>
    <property type="match status" value="1"/>
</dbReference>
<name>A0ABS0QIK1_THEVU</name>
<feature type="transmembrane region" description="Helical" evidence="5">
    <location>
        <begin position="337"/>
        <end position="356"/>
    </location>
</feature>
<feature type="transmembrane region" description="Helical" evidence="5">
    <location>
        <begin position="20"/>
        <end position="43"/>
    </location>
</feature>
<feature type="transmembrane region" description="Helical" evidence="5">
    <location>
        <begin position="88"/>
        <end position="107"/>
    </location>
</feature>
<evidence type="ECO:0000256" key="3">
    <source>
        <dbReference type="ARBA" id="ARBA00022989"/>
    </source>
</evidence>
<accession>A0ABS0QIK1</accession>
<evidence type="ECO:0000313" key="6">
    <source>
        <dbReference type="EMBL" id="MBH8589043.1"/>
    </source>
</evidence>
<gene>
    <name evidence="6" type="ORF">I8U22_09520</name>
</gene>
<comment type="caution">
    <text evidence="6">The sequence shown here is derived from an EMBL/GenBank/DDBJ whole genome shotgun (WGS) entry which is preliminary data.</text>
</comment>
<evidence type="ECO:0000313" key="7">
    <source>
        <dbReference type="Proteomes" id="UP000641910"/>
    </source>
</evidence>
<keyword evidence="3 5" id="KW-1133">Transmembrane helix</keyword>
<feature type="transmembrane region" description="Helical" evidence="5">
    <location>
        <begin position="362"/>
        <end position="386"/>
    </location>
</feature>